<dbReference type="OrthoDB" id="1933744at2759"/>
<dbReference type="EMBL" id="PKPP01010370">
    <property type="protein sequence ID" value="PWA46256.1"/>
    <property type="molecule type" value="Genomic_DNA"/>
</dbReference>
<dbReference type="PANTHER" id="PTHR48058:SF28">
    <property type="entry name" value="OS04G0122000 PROTEIN"/>
    <property type="match status" value="1"/>
</dbReference>
<name>A0A2U1LB89_ARTAN</name>
<dbReference type="InterPro" id="IPR032675">
    <property type="entry name" value="LRR_dom_sf"/>
</dbReference>
<comment type="caution">
    <text evidence="2">The sequence shown here is derived from an EMBL/GenBank/DDBJ whole genome shotgun (WGS) entry which is preliminary data.</text>
</comment>
<keyword evidence="3" id="KW-1185">Reference proteome</keyword>
<dbReference type="STRING" id="35608.A0A2U1LB89"/>
<dbReference type="Gene3D" id="3.80.10.10">
    <property type="entry name" value="Ribonuclease Inhibitor"/>
    <property type="match status" value="1"/>
</dbReference>
<sequence>MWDSRVYDVHIDHGPKSSEKLNEAKRQSDQNQSASDEATLDLSMSQFQGGVPYELGNLSMLTVLDINNGRWKTDYPVKSLHWLPGLPFLQHLDMSCHDLGSASDWLQMINTLPSFIELH</sequence>
<evidence type="ECO:0000313" key="2">
    <source>
        <dbReference type="EMBL" id="PWA46256.1"/>
    </source>
</evidence>
<evidence type="ECO:0000313" key="3">
    <source>
        <dbReference type="Proteomes" id="UP000245207"/>
    </source>
</evidence>
<accession>A0A2U1LB89</accession>
<feature type="compositionally biased region" description="Basic and acidic residues" evidence="1">
    <location>
        <begin position="13"/>
        <end position="28"/>
    </location>
</feature>
<reference evidence="2 3" key="1">
    <citation type="journal article" date="2018" name="Mol. Plant">
        <title>The genome of Artemisia annua provides insight into the evolution of Asteraceae family and artemisinin biosynthesis.</title>
        <authorList>
            <person name="Shen Q."/>
            <person name="Zhang L."/>
            <person name="Liao Z."/>
            <person name="Wang S."/>
            <person name="Yan T."/>
            <person name="Shi P."/>
            <person name="Liu M."/>
            <person name="Fu X."/>
            <person name="Pan Q."/>
            <person name="Wang Y."/>
            <person name="Lv Z."/>
            <person name="Lu X."/>
            <person name="Zhang F."/>
            <person name="Jiang W."/>
            <person name="Ma Y."/>
            <person name="Chen M."/>
            <person name="Hao X."/>
            <person name="Li L."/>
            <person name="Tang Y."/>
            <person name="Lv G."/>
            <person name="Zhou Y."/>
            <person name="Sun X."/>
            <person name="Brodelius P.E."/>
            <person name="Rose J.K.C."/>
            <person name="Tang K."/>
        </authorList>
    </citation>
    <scope>NUCLEOTIDE SEQUENCE [LARGE SCALE GENOMIC DNA]</scope>
    <source>
        <strain evidence="3">cv. Huhao1</strain>
        <tissue evidence="2">Leaf</tissue>
    </source>
</reference>
<dbReference type="PANTHER" id="PTHR48058">
    <property type="entry name" value="LRR RECEPTOR-LIKE SERINE/THREONINE-PROTEIN KINASE FLS2-RELATED"/>
    <property type="match status" value="1"/>
</dbReference>
<gene>
    <name evidence="2" type="ORF">CTI12_AA414110</name>
</gene>
<proteinExistence type="predicted"/>
<feature type="region of interest" description="Disordered" evidence="1">
    <location>
        <begin position="13"/>
        <end position="38"/>
    </location>
</feature>
<dbReference type="AlphaFoldDB" id="A0A2U1LB89"/>
<organism evidence="2 3">
    <name type="scientific">Artemisia annua</name>
    <name type="common">Sweet wormwood</name>
    <dbReference type="NCBI Taxonomy" id="35608"/>
    <lineage>
        <taxon>Eukaryota</taxon>
        <taxon>Viridiplantae</taxon>
        <taxon>Streptophyta</taxon>
        <taxon>Embryophyta</taxon>
        <taxon>Tracheophyta</taxon>
        <taxon>Spermatophyta</taxon>
        <taxon>Magnoliopsida</taxon>
        <taxon>eudicotyledons</taxon>
        <taxon>Gunneridae</taxon>
        <taxon>Pentapetalae</taxon>
        <taxon>asterids</taxon>
        <taxon>campanulids</taxon>
        <taxon>Asterales</taxon>
        <taxon>Asteraceae</taxon>
        <taxon>Asteroideae</taxon>
        <taxon>Anthemideae</taxon>
        <taxon>Artemisiinae</taxon>
        <taxon>Artemisia</taxon>
    </lineage>
</organism>
<dbReference type="Proteomes" id="UP000245207">
    <property type="component" value="Unassembled WGS sequence"/>
</dbReference>
<protein>
    <submittedName>
        <fullName evidence="2">Leucine-rich repeat-containing protein</fullName>
    </submittedName>
</protein>
<evidence type="ECO:0000256" key="1">
    <source>
        <dbReference type="SAM" id="MobiDB-lite"/>
    </source>
</evidence>
<feature type="compositionally biased region" description="Polar residues" evidence="1">
    <location>
        <begin position="29"/>
        <end position="38"/>
    </location>
</feature>
<dbReference type="SUPFAM" id="SSF52047">
    <property type="entry name" value="RNI-like"/>
    <property type="match status" value="1"/>
</dbReference>